<dbReference type="EMBL" id="JAUHHC010000003">
    <property type="protein sequence ID" value="MDN3920960.1"/>
    <property type="molecule type" value="Genomic_DNA"/>
</dbReference>
<organism evidence="2 3">
    <name type="scientific">Roseateles violae</name>
    <dbReference type="NCBI Taxonomy" id="3058042"/>
    <lineage>
        <taxon>Bacteria</taxon>
        <taxon>Pseudomonadati</taxon>
        <taxon>Pseudomonadota</taxon>
        <taxon>Betaproteobacteria</taxon>
        <taxon>Burkholderiales</taxon>
        <taxon>Sphaerotilaceae</taxon>
        <taxon>Roseateles</taxon>
    </lineage>
</organism>
<evidence type="ECO:0000256" key="1">
    <source>
        <dbReference type="SAM" id="Phobius"/>
    </source>
</evidence>
<dbReference type="RefSeq" id="WP_290359277.1">
    <property type="nucleotide sequence ID" value="NZ_JAUHHC010000003.1"/>
</dbReference>
<protein>
    <submittedName>
        <fullName evidence="2">Uncharacterized protein</fullName>
    </submittedName>
</protein>
<proteinExistence type="predicted"/>
<reference evidence="2 3" key="1">
    <citation type="submission" date="2023-06" db="EMBL/GenBank/DDBJ databases">
        <title>Pelomonas sp. PFR6 16S ribosomal RNA gene Genome sequencing and assembly.</title>
        <authorList>
            <person name="Woo H."/>
        </authorList>
    </citation>
    <scope>NUCLEOTIDE SEQUENCE [LARGE SCALE GENOMIC DNA]</scope>
    <source>
        <strain evidence="2 3">PFR6</strain>
    </source>
</reference>
<evidence type="ECO:0000313" key="3">
    <source>
        <dbReference type="Proteomes" id="UP001228044"/>
    </source>
</evidence>
<keyword evidence="1" id="KW-0472">Membrane</keyword>
<gene>
    <name evidence="2" type="ORF">QWJ38_11775</name>
</gene>
<keyword evidence="1" id="KW-1133">Transmembrane helix</keyword>
<keyword evidence="3" id="KW-1185">Reference proteome</keyword>
<sequence length="67" mass="7692">MSIVRHIFLVLLVLWATTSPAYAYIDGGSAHLLIQGLIAAAVGALYYLRHPKEIWRSLKKRWKRDRS</sequence>
<feature type="transmembrane region" description="Helical" evidence="1">
    <location>
        <begin position="33"/>
        <end position="49"/>
    </location>
</feature>
<keyword evidence="1" id="KW-0812">Transmembrane</keyword>
<accession>A0ABT8DRJ6</accession>
<comment type="caution">
    <text evidence="2">The sequence shown here is derived from an EMBL/GenBank/DDBJ whole genome shotgun (WGS) entry which is preliminary data.</text>
</comment>
<evidence type="ECO:0000313" key="2">
    <source>
        <dbReference type="EMBL" id="MDN3920960.1"/>
    </source>
</evidence>
<name>A0ABT8DRJ6_9BURK</name>
<dbReference type="Proteomes" id="UP001228044">
    <property type="component" value="Unassembled WGS sequence"/>
</dbReference>